<name>A0ABY4DY38_9NEIS</name>
<proteinExistence type="predicted"/>
<dbReference type="RefSeq" id="WP_058356540.1">
    <property type="nucleotide sequence ID" value="NZ_CABKVG010000009.1"/>
</dbReference>
<dbReference type="Pfam" id="PF11185">
    <property type="entry name" value="DUF2971"/>
    <property type="match status" value="1"/>
</dbReference>
<dbReference type="InterPro" id="IPR021352">
    <property type="entry name" value="DUF2971"/>
</dbReference>
<dbReference type="EMBL" id="CP091511">
    <property type="protein sequence ID" value="UOO88026.1"/>
    <property type="molecule type" value="Genomic_DNA"/>
</dbReference>
<accession>A0ABY4DY38</accession>
<protein>
    <submittedName>
        <fullName evidence="1">DUF2971 domain-containing protein</fullName>
    </submittedName>
</protein>
<keyword evidence="2" id="KW-1185">Reference proteome</keyword>
<gene>
    <name evidence="1" type="ORF">LVJ82_11035</name>
</gene>
<evidence type="ECO:0000313" key="1">
    <source>
        <dbReference type="EMBL" id="UOO88026.1"/>
    </source>
</evidence>
<evidence type="ECO:0000313" key="2">
    <source>
        <dbReference type="Proteomes" id="UP000832011"/>
    </source>
</evidence>
<organism evidence="1 2">
    <name type="scientific">Vitreoscilla massiliensis</name>
    <dbReference type="NCBI Taxonomy" id="1689272"/>
    <lineage>
        <taxon>Bacteria</taxon>
        <taxon>Pseudomonadati</taxon>
        <taxon>Pseudomonadota</taxon>
        <taxon>Betaproteobacteria</taxon>
        <taxon>Neisseriales</taxon>
        <taxon>Neisseriaceae</taxon>
        <taxon>Vitreoscilla</taxon>
    </lineage>
</organism>
<dbReference type="Proteomes" id="UP000832011">
    <property type="component" value="Chromosome"/>
</dbReference>
<sequence length="344" mass="40283">MKVYKYRGVFERDLNSLELDQFWASTTNQLNDPCEGLLISDNLEQQLHEFSLLIKQFSTANVEESKNSLMKSIKNILSMKDNRLGIFSLSKVFDDELLWAHYANSHYGFCIEFNLNKLTSLYYENKYTVLDVIYTDHPPKLDFQKLLTILEKDTSKQIQQQMLGYKSKRWEYENEIRIISDTAQIQNYDFRAVTAIYFGLRMAESEIQQVMRALQGRGIKYFQMQLKNNSFKLEAIPLPDAFPHSPKYKYSVAPIAKDAIAPQYLKEEHKQYADYLYKAGEILRRDPYCLQLDDVNISDKKSENGEPTIYGSYASPYNKYKKQYLTLAEIDTLYSQIDDLETSI</sequence>
<reference evidence="1 2" key="1">
    <citation type="journal article" date="2022" name="Res Sq">
        <title>Evolution of multicellular longitudinally dividing oral cavity symbionts (Neisseriaceae).</title>
        <authorList>
            <person name="Nyongesa S."/>
            <person name="Weber P."/>
            <person name="Bernet E."/>
            <person name="Pullido F."/>
            <person name="Nieckarz M."/>
            <person name="Delaby M."/>
            <person name="Nieves C."/>
            <person name="Viehboeck T."/>
            <person name="Krause N."/>
            <person name="Rivera-Millot A."/>
            <person name="Nakamura A."/>
            <person name="Vischer N."/>
            <person name="VanNieuwenhze M."/>
            <person name="Brun Y."/>
            <person name="Cava F."/>
            <person name="Bulgheresi S."/>
            <person name="Veyrier F."/>
        </authorList>
    </citation>
    <scope>NUCLEOTIDE SEQUENCE [LARGE SCALE GENOMIC DNA]</scope>
    <source>
        <strain evidence="1 2">SN4</strain>
    </source>
</reference>